<evidence type="ECO:0000313" key="2">
    <source>
        <dbReference type="EMBL" id="MBX60739.1"/>
    </source>
</evidence>
<sequence>MSNFLSTKNSRGNDTELNRQRE</sequence>
<feature type="region of interest" description="Disordered" evidence="1">
    <location>
        <begin position="1"/>
        <end position="22"/>
    </location>
</feature>
<proteinExistence type="predicted"/>
<dbReference type="EMBL" id="GGEC01080255">
    <property type="protein sequence ID" value="MBX60739.1"/>
    <property type="molecule type" value="Transcribed_RNA"/>
</dbReference>
<protein>
    <submittedName>
        <fullName evidence="2">Uncharacterized protein</fullName>
    </submittedName>
</protein>
<feature type="compositionally biased region" description="Basic and acidic residues" evidence="1">
    <location>
        <begin position="11"/>
        <end position="22"/>
    </location>
</feature>
<accession>A0A2P2Q1F4</accession>
<organism evidence="2">
    <name type="scientific">Rhizophora mucronata</name>
    <name type="common">Asiatic mangrove</name>
    <dbReference type="NCBI Taxonomy" id="61149"/>
    <lineage>
        <taxon>Eukaryota</taxon>
        <taxon>Viridiplantae</taxon>
        <taxon>Streptophyta</taxon>
        <taxon>Embryophyta</taxon>
        <taxon>Tracheophyta</taxon>
        <taxon>Spermatophyta</taxon>
        <taxon>Magnoliopsida</taxon>
        <taxon>eudicotyledons</taxon>
        <taxon>Gunneridae</taxon>
        <taxon>Pentapetalae</taxon>
        <taxon>rosids</taxon>
        <taxon>fabids</taxon>
        <taxon>Malpighiales</taxon>
        <taxon>Rhizophoraceae</taxon>
        <taxon>Rhizophora</taxon>
    </lineage>
</organism>
<reference evidence="2" key="1">
    <citation type="submission" date="2018-02" db="EMBL/GenBank/DDBJ databases">
        <title>Rhizophora mucronata_Transcriptome.</title>
        <authorList>
            <person name="Meera S.P."/>
            <person name="Sreeshan A."/>
            <person name="Augustine A."/>
        </authorList>
    </citation>
    <scope>NUCLEOTIDE SEQUENCE</scope>
    <source>
        <tissue evidence="2">Leaf</tissue>
    </source>
</reference>
<feature type="compositionally biased region" description="Polar residues" evidence="1">
    <location>
        <begin position="1"/>
        <end position="10"/>
    </location>
</feature>
<name>A0A2P2Q1F4_RHIMU</name>
<evidence type="ECO:0000256" key="1">
    <source>
        <dbReference type="SAM" id="MobiDB-lite"/>
    </source>
</evidence>
<dbReference type="AlphaFoldDB" id="A0A2P2Q1F4"/>